<dbReference type="Pfam" id="PF14675">
    <property type="entry name" value="FANCI_S1"/>
    <property type="match status" value="1"/>
</dbReference>
<name>A0ABK9NFX5_GLOMM</name>
<dbReference type="EnsemblMetazoa" id="GMOY014131.R1283">
    <property type="protein sequence ID" value="GMOY014131.P1283"/>
    <property type="gene ID" value="GMOY014131"/>
</dbReference>
<evidence type="ECO:0000313" key="3">
    <source>
        <dbReference type="Proteomes" id="UP000092444"/>
    </source>
</evidence>
<sequence>MKYFLDGLLKVEPYYRQIYDLITRLFLDLQTYPTEHLMDILERSVDHLRVADSKCVVWKNLLPPALHILADRRMLTVNGITIGGLEYHDLIIKNFFTMRWPSEVLTPLAYMSNC</sequence>
<feature type="domain" description="FANCI solenoid 1" evidence="1">
    <location>
        <begin position="2"/>
        <end position="111"/>
    </location>
</feature>
<keyword evidence="3" id="KW-1185">Reference proteome</keyword>
<dbReference type="Proteomes" id="UP000092444">
    <property type="component" value="Unassembled WGS sequence"/>
</dbReference>
<dbReference type="EMBL" id="CCAG010008272">
    <property type="status" value="NOT_ANNOTATED_CDS"/>
    <property type="molecule type" value="Genomic_DNA"/>
</dbReference>
<dbReference type="InterPro" id="IPR029308">
    <property type="entry name" value="FANCI_S1"/>
</dbReference>
<protein>
    <recommendedName>
        <fullName evidence="1">FANCI solenoid 1 domain-containing protein</fullName>
    </recommendedName>
</protein>
<organism evidence="2 3">
    <name type="scientific">Glossina morsitans morsitans</name>
    <name type="common">Savannah tsetse fly</name>
    <dbReference type="NCBI Taxonomy" id="37546"/>
    <lineage>
        <taxon>Eukaryota</taxon>
        <taxon>Metazoa</taxon>
        <taxon>Ecdysozoa</taxon>
        <taxon>Arthropoda</taxon>
        <taxon>Hexapoda</taxon>
        <taxon>Insecta</taxon>
        <taxon>Pterygota</taxon>
        <taxon>Neoptera</taxon>
        <taxon>Endopterygota</taxon>
        <taxon>Diptera</taxon>
        <taxon>Brachycera</taxon>
        <taxon>Muscomorpha</taxon>
        <taxon>Hippoboscoidea</taxon>
        <taxon>Glossinidae</taxon>
        <taxon>Glossina</taxon>
    </lineage>
</organism>
<evidence type="ECO:0000259" key="1">
    <source>
        <dbReference type="Pfam" id="PF14675"/>
    </source>
</evidence>
<accession>A0ABK9NFX5</accession>
<reference evidence="2" key="1">
    <citation type="submission" date="2025-05" db="UniProtKB">
        <authorList>
            <consortium name="EnsemblMetazoa"/>
        </authorList>
    </citation>
    <scope>IDENTIFICATION</scope>
    <source>
        <strain evidence="2">Yale</strain>
    </source>
</reference>
<proteinExistence type="predicted"/>
<evidence type="ECO:0000313" key="2">
    <source>
        <dbReference type="EnsemblMetazoa" id="GMOY014131.P1283"/>
    </source>
</evidence>